<dbReference type="Proteomes" id="UP000000600">
    <property type="component" value="Unassembled WGS sequence"/>
</dbReference>
<evidence type="ECO:0000256" key="1">
    <source>
        <dbReference type="SAM" id="SignalP"/>
    </source>
</evidence>
<dbReference type="GeneID" id="5031388"/>
<dbReference type="OrthoDB" id="2015280at2759"/>
<evidence type="ECO:0008006" key="4">
    <source>
        <dbReference type="Google" id="ProtNLM"/>
    </source>
</evidence>
<dbReference type="AlphaFoldDB" id="A0D589"/>
<keyword evidence="1" id="KW-0732">Signal</keyword>
<keyword evidence="3" id="KW-1185">Reference proteome</keyword>
<gene>
    <name evidence="2" type="ORF">GSPATT00013653001</name>
</gene>
<dbReference type="KEGG" id="ptm:GSPATT00013653001"/>
<dbReference type="eggNOG" id="KOG4287">
    <property type="taxonomic scope" value="Eukaryota"/>
</dbReference>
<dbReference type="PANTHER" id="PTHR21562:SF67">
    <property type="entry name" value="PECTIN ACETYLESTERASE"/>
    <property type="match status" value="1"/>
</dbReference>
<proteinExistence type="predicted"/>
<reference evidence="2 3" key="1">
    <citation type="journal article" date="2006" name="Nature">
        <title>Global trends of whole-genome duplications revealed by the ciliate Paramecium tetraurelia.</title>
        <authorList>
            <consortium name="Genoscope"/>
            <person name="Aury J.-M."/>
            <person name="Jaillon O."/>
            <person name="Duret L."/>
            <person name="Noel B."/>
            <person name="Jubin C."/>
            <person name="Porcel B.M."/>
            <person name="Segurens B."/>
            <person name="Daubin V."/>
            <person name="Anthouard V."/>
            <person name="Aiach N."/>
            <person name="Arnaiz O."/>
            <person name="Billaut A."/>
            <person name="Beisson J."/>
            <person name="Blanc I."/>
            <person name="Bouhouche K."/>
            <person name="Camara F."/>
            <person name="Duharcourt S."/>
            <person name="Guigo R."/>
            <person name="Gogendeau D."/>
            <person name="Katinka M."/>
            <person name="Keller A.-M."/>
            <person name="Kissmehl R."/>
            <person name="Klotz C."/>
            <person name="Koll F."/>
            <person name="Le Moue A."/>
            <person name="Lepere C."/>
            <person name="Malinsky S."/>
            <person name="Nowacki M."/>
            <person name="Nowak J.K."/>
            <person name="Plattner H."/>
            <person name="Poulain J."/>
            <person name="Ruiz F."/>
            <person name="Serrano V."/>
            <person name="Zagulski M."/>
            <person name="Dessen P."/>
            <person name="Betermier M."/>
            <person name="Weissenbach J."/>
            <person name="Scarpelli C."/>
            <person name="Schachter V."/>
            <person name="Sperling L."/>
            <person name="Meyer E."/>
            <person name="Cohen J."/>
            <person name="Wincker P."/>
        </authorList>
    </citation>
    <scope>NUCLEOTIDE SEQUENCE [LARGE SCALE GENOMIC DNA]</scope>
    <source>
        <strain evidence="2 3">Stock d4-2</strain>
    </source>
</reference>
<dbReference type="InterPro" id="IPR004963">
    <property type="entry name" value="PAE/NOTUM"/>
</dbReference>
<organism evidence="2 3">
    <name type="scientific">Paramecium tetraurelia</name>
    <dbReference type="NCBI Taxonomy" id="5888"/>
    <lineage>
        <taxon>Eukaryota</taxon>
        <taxon>Sar</taxon>
        <taxon>Alveolata</taxon>
        <taxon>Ciliophora</taxon>
        <taxon>Intramacronucleata</taxon>
        <taxon>Oligohymenophorea</taxon>
        <taxon>Peniculida</taxon>
        <taxon>Parameciidae</taxon>
        <taxon>Paramecium</taxon>
    </lineage>
</organism>
<dbReference type="GO" id="GO:0016787">
    <property type="term" value="F:hydrolase activity"/>
    <property type="evidence" value="ECO:0007669"/>
    <property type="project" value="InterPro"/>
</dbReference>
<dbReference type="STRING" id="5888.A0D589"/>
<dbReference type="RefSeq" id="XP_001445603.1">
    <property type="nucleotide sequence ID" value="XM_001445566.1"/>
</dbReference>
<dbReference type="PANTHER" id="PTHR21562">
    <property type="entry name" value="NOTUM-RELATED"/>
    <property type="match status" value="1"/>
</dbReference>
<dbReference type="HOGENOM" id="CLU_031008_3_1_1"/>
<dbReference type="ESTHER" id="parte-a0d589">
    <property type="family name" value="Pectinacetylesterase-Notum"/>
</dbReference>
<sequence length="410" mass="46741">MKLFCFYIIACICAFELHYTSDPKALCLDGSPASFYKAEGYGTGVKSYILHFQGGARIEGATYDDMIKSAYLRLYIEIIQRSKTKLGSSKNLSKTTVFEGMYARTEKQNPYYYNWNLIFFNYCDGSLHQGYKTEPVEFLGTKLYFRGDAIVKSFLSDLLPELSKAATVIVAGCSAGGNAAYFWVEHIRALLPSDVDVYGVPDSGMALNLPAIDGTDYPTESLNLLIDLVNIEVTHPNKQCVQKYKNEVWKCYYAQYIFEFIQTPLFIIQSMYDYYSLTARFKINCAKNYSLSNCSQEELDFAQDLYKQNYEVLSQRKRDHPETGAFAPSCLEHCFLLKDYYDSSDWQVPGESGNTIQVAINNWLNSKPNPENNFYVDNVEWPNNKKCSNAESNSYSHLYAISILLISQII</sequence>
<accession>A0D589</accession>
<evidence type="ECO:0000313" key="2">
    <source>
        <dbReference type="EMBL" id="CAK78206.1"/>
    </source>
</evidence>
<name>A0D589_PARTE</name>
<dbReference type="Pfam" id="PF03283">
    <property type="entry name" value="PAE"/>
    <property type="match status" value="1"/>
</dbReference>
<evidence type="ECO:0000313" key="3">
    <source>
        <dbReference type="Proteomes" id="UP000000600"/>
    </source>
</evidence>
<feature type="chain" id="PRO_5002623790" description="Pectin acetylesterase" evidence="1">
    <location>
        <begin position="21"/>
        <end position="410"/>
    </location>
</feature>
<dbReference type="InParanoid" id="A0D589"/>
<dbReference type="OMA" id="MEREIVF"/>
<dbReference type="EMBL" id="CT868296">
    <property type="protein sequence ID" value="CAK78206.1"/>
    <property type="molecule type" value="Genomic_DNA"/>
</dbReference>
<feature type="signal peptide" evidence="1">
    <location>
        <begin position="1"/>
        <end position="20"/>
    </location>
</feature>
<protein>
    <recommendedName>
        <fullName evidence="4">Pectin acetylesterase</fullName>
    </recommendedName>
</protein>